<proteinExistence type="predicted"/>
<gene>
    <name evidence="1" type="ORF">OWV82_003876</name>
</gene>
<comment type="caution">
    <text evidence="1">The sequence shown here is derived from an EMBL/GenBank/DDBJ whole genome shotgun (WGS) entry which is preliminary data.</text>
</comment>
<keyword evidence="2" id="KW-1185">Reference proteome</keyword>
<evidence type="ECO:0000313" key="2">
    <source>
        <dbReference type="Proteomes" id="UP001164539"/>
    </source>
</evidence>
<name>A0ACC1YNI5_MELAZ</name>
<reference evidence="1 2" key="1">
    <citation type="journal article" date="2023" name="Science">
        <title>Complex scaffold remodeling in plant triterpene biosynthesis.</title>
        <authorList>
            <person name="De La Pena R."/>
            <person name="Hodgson H."/>
            <person name="Liu J.C."/>
            <person name="Stephenson M.J."/>
            <person name="Martin A.C."/>
            <person name="Owen C."/>
            <person name="Harkess A."/>
            <person name="Leebens-Mack J."/>
            <person name="Jimenez L.E."/>
            <person name="Osbourn A."/>
            <person name="Sattely E.S."/>
        </authorList>
    </citation>
    <scope>NUCLEOTIDE SEQUENCE [LARGE SCALE GENOMIC DNA]</scope>
    <source>
        <strain evidence="2">cv. JPN11</strain>
        <tissue evidence="1">Leaf</tissue>
    </source>
</reference>
<evidence type="ECO:0000313" key="1">
    <source>
        <dbReference type="EMBL" id="KAJ4724944.1"/>
    </source>
</evidence>
<dbReference type="EMBL" id="CM051395">
    <property type="protein sequence ID" value="KAJ4724944.1"/>
    <property type="molecule type" value="Genomic_DNA"/>
</dbReference>
<dbReference type="Proteomes" id="UP001164539">
    <property type="component" value="Chromosome 2"/>
</dbReference>
<protein>
    <submittedName>
        <fullName evidence="1">Retrotransposon gag protein</fullName>
    </submittedName>
</protein>
<accession>A0ACC1YNI5</accession>
<organism evidence="1 2">
    <name type="scientific">Melia azedarach</name>
    <name type="common">Chinaberry tree</name>
    <dbReference type="NCBI Taxonomy" id="155640"/>
    <lineage>
        <taxon>Eukaryota</taxon>
        <taxon>Viridiplantae</taxon>
        <taxon>Streptophyta</taxon>
        <taxon>Embryophyta</taxon>
        <taxon>Tracheophyta</taxon>
        <taxon>Spermatophyta</taxon>
        <taxon>Magnoliopsida</taxon>
        <taxon>eudicotyledons</taxon>
        <taxon>Gunneridae</taxon>
        <taxon>Pentapetalae</taxon>
        <taxon>rosids</taxon>
        <taxon>malvids</taxon>
        <taxon>Sapindales</taxon>
        <taxon>Meliaceae</taxon>
        <taxon>Melia</taxon>
    </lineage>
</organism>
<sequence>MRLFPFSLRDKARGWLQSLQPGSISTWEELAQKFLTKFFPPSKTSQLRGEIAQFRQLDFEPLYESWKRFKDLIWRCLQHKYQDWFQIQFFYNGLNGQTRTIVDVVAGGTLLSKTVKEAYALLEEMACNNYQWPSERSIEKRAARVHEVDQMAAFSAQVASLSNQIKNFTTRETSSS</sequence>